<dbReference type="NCBIfam" id="TIGR00562">
    <property type="entry name" value="proto_IX_ox"/>
    <property type="match status" value="1"/>
</dbReference>
<evidence type="ECO:0000256" key="11">
    <source>
        <dbReference type="RuleBase" id="RU364052"/>
    </source>
</evidence>
<dbReference type="EMBL" id="CP077062">
    <property type="protein sequence ID" value="QWZ09334.1"/>
    <property type="molecule type" value="Genomic_DNA"/>
</dbReference>
<evidence type="ECO:0000256" key="9">
    <source>
        <dbReference type="ARBA" id="ARBA00022827"/>
    </source>
</evidence>
<protein>
    <recommendedName>
        <fullName evidence="7 11">Coproporphyrinogen III oxidase</fullName>
        <ecNumber evidence="6 11">1.3.3.15</ecNumber>
    </recommendedName>
</protein>
<keyword evidence="11" id="KW-0963">Cytoplasm</keyword>
<organism evidence="13 14">
    <name type="scientific">Nocardioides panacis</name>
    <dbReference type="NCBI Taxonomy" id="2849501"/>
    <lineage>
        <taxon>Bacteria</taxon>
        <taxon>Bacillati</taxon>
        <taxon>Actinomycetota</taxon>
        <taxon>Actinomycetes</taxon>
        <taxon>Propionibacteriales</taxon>
        <taxon>Nocardioidaceae</taxon>
        <taxon>Nocardioides</taxon>
    </lineage>
</organism>
<keyword evidence="9 11" id="KW-0274">FAD</keyword>
<dbReference type="RefSeq" id="WP_216941180.1">
    <property type="nucleotide sequence ID" value="NZ_CP077062.1"/>
</dbReference>
<evidence type="ECO:0000256" key="1">
    <source>
        <dbReference type="ARBA" id="ARBA00001755"/>
    </source>
</evidence>
<evidence type="ECO:0000256" key="7">
    <source>
        <dbReference type="ARBA" id="ARBA00019046"/>
    </source>
</evidence>
<evidence type="ECO:0000256" key="6">
    <source>
        <dbReference type="ARBA" id="ARBA00012402"/>
    </source>
</evidence>
<proteinExistence type="inferred from homology"/>
<dbReference type="InterPro" id="IPR050464">
    <property type="entry name" value="Zeta_carotene_desat/Oxidored"/>
</dbReference>
<evidence type="ECO:0000256" key="2">
    <source>
        <dbReference type="ARBA" id="ARBA00001974"/>
    </source>
</evidence>
<comment type="pathway">
    <text evidence="4 11">Porphyrin-containing compound metabolism; protoheme biosynthesis.</text>
</comment>
<comment type="similarity">
    <text evidence="5 11">Belongs to the protoporphyrinogen/coproporphyrinogen oxidase family. Coproporphyrinogen III oxidase subfamily.</text>
</comment>
<evidence type="ECO:0000313" key="14">
    <source>
        <dbReference type="Proteomes" id="UP000683575"/>
    </source>
</evidence>
<feature type="domain" description="Amine oxidase" evidence="12">
    <location>
        <begin position="24"/>
        <end position="469"/>
    </location>
</feature>
<dbReference type="KEGG" id="nps:KRR39_06015"/>
<dbReference type="GO" id="GO:0005737">
    <property type="term" value="C:cytoplasm"/>
    <property type="evidence" value="ECO:0007669"/>
    <property type="project" value="UniProtKB-SubCell"/>
</dbReference>
<dbReference type="InterPro" id="IPR002937">
    <property type="entry name" value="Amino_oxidase"/>
</dbReference>
<name>A0A975Y1F3_9ACTN</name>
<accession>A0A975Y1F3</accession>
<evidence type="ECO:0000256" key="3">
    <source>
        <dbReference type="ARBA" id="ARBA00002185"/>
    </source>
</evidence>
<keyword evidence="14" id="KW-1185">Reference proteome</keyword>
<comment type="catalytic activity">
    <reaction evidence="1">
        <text>coproporphyrinogen III + 3 O2 = coproporphyrin III + 3 H2O2</text>
        <dbReference type="Rhea" id="RHEA:43436"/>
        <dbReference type="ChEBI" id="CHEBI:15379"/>
        <dbReference type="ChEBI" id="CHEBI:16240"/>
        <dbReference type="ChEBI" id="CHEBI:57309"/>
        <dbReference type="ChEBI" id="CHEBI:131725"/>
        <dbReference type="EC" id="1.3.3.15"/>
    </reaction>
    <physiologicalReaction direction="left-to-right" evidence="1">
        <dbReference type="Rhea" id="RHEA:43437"/>
    </physiologicalReaction>
</comment>
<dbReference type="Pfam" id="PF01593">
    <property type="entry name" value="Amino_oxidase"/>
    <property type="match status" value="1"/>
</dbReference>
<evidence type="ECO:0000256" key="5">
    <source>
        <dbReference type="ARBA" id="ARBA00008310"/>
    </source>
</evidence>
<dbReference type="Proteomes" id="UP000683575">
    <property type="component" value="Chromosome"/>
</dbReference>
<evidence type="ECO:0000259" key="12">
    <source>
        <dbReference type="Pfam" id="PF01593"/>
    </source>
</evidence>
<dbReference type="GO" id="GO:0004729">
    <property type="term" value="F:oxygen-dependent protoporphyrinogen oxidase activity"/>
    <property type="evidence" value="ECO:0007669"/>
    <property type="project" value="UniProtKB-UniRule"/>
</dbReference>
<dbReference type="PANTHER" id="PTHR42923:SF3">
    <property type="entry name" value="PROTOPORPHYRINOGEN OXIDASE"/>
    <property type="match status" value="1"/>
</dbReference>
<evidence type="ECO:0000256" key="8">
    <source>
        <dbReference type="ARBA" id="ARBA00022630"/>
    </source>
</evidence>
<dbReference type="PANTHER" id="PTHR42923">
    <property type="entry name" value="PROTOPORPHYRINOGEN OXIDASE"/>
    <property type="match status" value="1"/>
</dbReference>
<evidence type="ECO:0000256" key="10">
    <source>
        <dbReference type="ARBA" id="ARBA00023002"/>
    </source>
</evidence>
<keyword evidence="10 11" id="KW-0560">Oxidoreductase</keyword>
<dbReference type="InterPro" id="IPR004572">
    <property type="entry name" value="Protoporphyrinogen_oxidase"/>
</dbReference>
<comment type="function">
    <text evidence="3 11">Involved in coproporphyrin-dependent heme b biosynthesis. Catalyzes the oxidation of coproporphyrinogen III to coproporphyrin III.</text>
</comment>
<reference evidence="13" key="1">
    <citation type="submission" date="2021-06" db="EMBL/GenBank/DDBJ databases">
        <title>Complete genome sequence of Nocardioides sp. G188.</title>
        <authorList>
            <person name="Im W.-T."/>
        </authorList>
    </citation>
    <scope>NUCLEOTIDE SEQUENCE</scope>
    <source>
        <strain evidence="13">G188</strain>
    </source>
</reference>
<gene>
    <name evidence="13" type="primary">hemG</name>
    <name evidence="13" type="ORF">KRR39_06015</name>
</gene>
<keyword evidence="8 11" id="KW-0285">Flavoprotein</keyword>
<comment type="cofactor">
    <cofactor evidence="2 11">
        <name>FAD</name>
        <dbReference type="ChEBI" id="CHEBI:57692"/>
    </cofactor>
</comment>
<dbReference type="AlphaFoldDB" id="A0A975Y1F3"/>
<keyword evidence="11" id="KW-0350">Heme biosynthesis</keyword>
<comment type="subcellular location">
    <subcellularLocation>
        <location evidence="11">Cytoplasm</location>
    </subcellularLocation>
</comment>
<evidence type="ECO:0000256" key="4">
    <source>
        <dbReference type="ARBA" id="ARBA00004744"/>
    </source>
</evidence>
<dbReference type="GO" id="GO:0006783">
    <property type="term" value="P:heme biosynthetic process"/>
    <property type="evidence" value="ECO:0007669"/>
    <property type="project" value="UniProtKB-UniRule"/>
</dbReference>
<evidence type="ECO:0000313" key="13">
    <source>
        <dbReference type="EMBL" id="QWZ09334.1"/>
    </source>
</evidence>
<sequence>MTPSSRTRGAAAPPPRVVVVGAGIAGLAAAAAVRRTAPEADVLVLEAGPAIGGKLALAEVGGVTVDVGAESMLNRRPEAVALARDAGLGDRIVHPATTTANLWSRGRLRPMPRTLMGVPADARALADSGVLSASGLARVAVERGLPATHLDGQDVSVGWLVEERFGREVVDRLVEPLLGGVYAGHAREISARAAVPQVVALLDRDRSMMRAAADALKQTSDVPVFAGLAGGIGRLPGAVVASAGLEVRTDATVRDLARAAEGGWNLVVGSTRDAEVLHADAVVLATPARATGRLLADVVPHAALELARIEYASMAIVTLAFRARDFPDTPGSGFLVPPVDKRSVKAATFSFAKWDWVRAAGEADDVVVMRCSLGRHREEELLQRPDDGLVSLALADLADAVGLSVRPVDAHVQRWGGALPQYAVGHLERVRNIRSAVASAGGLAVCGAAYDGLGIPACVASAEVAATQVVAALGLAGE</sequence>
<dbReference type="EC" id="1.3.3.15" evidence="6 11"/>